<organism evidence="1 2">
    <name type="scientific">Anaeramoeba ignava</name>
    <name type="common">Anaerobic marine amoeba</name>
    <dbReference type="NCBI Taxonomy" id="1746090"/>
    <lineage>
        <taxon>Eukaryota</taxon>
        <taxon>Metamonada</taxon>
        <taxon>Anaeramoebidae</taxon>
        <taxon>Anaeramoeba</taxon>
    </lineage>
</organism>
<comment type="caution">
    <text evidence="1">The sequence shown here is derived from an EMBL/GenBank/DDBJ whole genome shotgun (WGS) entry which is preliminary data.</text>
</comment>
<gene>
    <name evidence="1" type="ORF">M0811_04097</name>
</gene>
<sequence>MQNNRKNLHFIRVNKNIILPLILIIEKMDNFSEKMFQELLIALKEIIQNSEYFTIKKGGIQKPIENIPEKPFVCQTENFRFVYQFQQRKENWQILRKIPNKIQKENSDKKWHSYRILNFIMKVRIESNENSFPFIIHSAVTDQNLKIISYLRTEKQIEKN</sequence>
<keyword evidence="2" id="KW-1185">Reference proteome</keyword>
<protein>
    <submittedName>
        <fullName evidence="1">Uncharacterized protein</fullName>
    </submittedName>
</protein>
<accession>A0A9Q0RIH3</accession>
<dbReference type="Proteomes" id="UP001149090">
    <property type="component" value="Unassembled WGS sequence"/>
</dbReference>
<dbReference type="AlphaFoldDB" id="A0A9Q0RIH3"/>
<dbReference type="EMBL" id="JAPDFW010000022">
    <property type="protein sequence ID" value="KAJ5079784.1"/>
    <property type="molecule type" value="Genomic_DNA"/>
</dbReference>
<proteinExistence type="predicted"/>
<evidence type="ECO:0000313" key="2">
    <source>
        <dbReference type="Proteomes" id="UP001149090"/>
    </source>
</evidence>
<reference evidence="1" key="1">
    <citation type="submission" date="2022-10" db="EMBL/GenBank/DDBJ databases">
        <title>Novel sulphate-reducing endosymbionts in the free-living metamonad Anaeramoeba.</title>
        <authorList>
            <person name="Jerlstrom-Hultqvist J."/>
            <person name="Cepicka I."/>
            <person name="Gallot-Lavallee L."/>
            <person name="Salas-Leiva D."/>
            <person name="Curtis B.A."/>
            <person name="Zahonova K."/>
            <person name="Pipaliya S."/>
            <person name="Dacks J."/>
            <person name="Roger A.J."/>
        </authorList>
    </citation>
    <scope>NUCLEOTIDE SEQUENCE</scope>
    <source>
        <strain evidence="1">BMAN</strain>
    </source>
</reference>
<name>A0A9Q0RIH3_ANAIG</name>
<evidence type="ECO:0000313" key="1">
    <source>
        <dbReference type="EMBL" id="KAJ5079784.1"/>
    </source>
</evidence>